<dbReference type="PANTHER" id="PTHR30566">
    <property type="entry name" value="YNAI-RELATED MECHANOSENSITIVE ION CHANNEL"/>
    <property type="match status" value="1"/>
</dbReference>
<proteinExistence type="predicted"/>
<evidence type="ECO:0000313" key="7">
    <source>
        <dbReference type="EMBL" id="SFU38132.1"/>
    </source>
</evidence>
<dbReference type="PANTHER" id="PTHR30566:SF25">
    <property type="entry name" value="INNER MEMBRANE PROTEIN"/>
    <property type="match status" value="1"/>
</dbReference>
<dbReference type="Gene3D" id="2.30.30.60">
    <property type="match status" value="1"/>
</dbReference>
<dbReference type="InterPro" id="IPR023408">
    <property type="entry name" value="MscS_beta-dom_sf"/>
</dbReference>
<feature type="transmembrane region" description="Helical" evidence="5">
    <location>
        <begin position="96"/>
        <end position="124"/>
    </location>
</feature>
<feature type="transmembrane region" description="Helical" evidence="5">
    <location>
        <begin position="174"/>
        <end position="193"/>
    </location>
</feature>
<gene>
    <name evidence="7" type="ORF">SAMN05216480_102101</name>
</gene>
<dbReference type="OrthoDB" id="9792218at2"/>
<dbReference type="AlphaFoldDB" id="A0A1I7FPJ1"/>
<evidence type="ECO:0000256" key="3">
    <source>
        <dbReference type="ARBA" id="ARBA00022989"/>
    </source>
</evidence>
<dbReference type="RefSeq" id="WP_093023666.1">
    <property type="nucleotide sequence ID" value="NZ_FPBK01000002.1"/>
</dbReference>
<dbReference type="GO" id="GO:0016020">
    <property type="term" value="C:membrane"/>
    <property type="evidence" value="ECO:0007669"/>
    <property type="project" value="UniProtKB-SubCell"/>
</dbReference>
<dbReference type="InterPro" id="IPR006685">
    <property type="entry name" value="MscS_channel_2nd"/>
</dbReference>
<sequence>MKSILISLFQDLDFQSLKNSYEWVPYLSGVGITFVILIVVYTIANKVINRVTKHSDSQLTKSLLSRLRTPILLLICVIALWAPISYTELPENVVNTAIKILTILMIAIFTWMAITAVQLIKYFVLKKYDIKQKDNLKARKIYTQFRIIERVLIFIILIISISLALMSFSSIRKLGLSLITSAGIGGLILGLAAQKVLGGILAGIQIAIAQPIRLDDVVIVEGEWGRIEEINLTFVVVNIWDERRLVLPTTYFIDNTFQNWTRTTSQILGTVFIYTDYNVPFDDFRKELTRLLKSTELWDGRVNVLQVTDAKEGSVEMRALMSAVDSPTAWDLRVYIREQLIKFLQTNYPESLPRSRVEIHGKVDDLKDLKNADGLK</sequence>
<protein>
    <submittedName>
        <fullName evidence="7">Small-conductance mechanosensitive channel</fullName>
    </submittedName>
</protein>
<dbReference type="Pfam" id="PF00924">
    <property type="entry name" value="MS_channel_2nd"/>
    <property type="match status" value="1"/>
</dbReference>
<feature type="domain" description="Mechanosensitive ion channel MscS" evidence="6">
    <location>
        <begin position="196"/>
        <end position="262"/>
    </location>
</feature>
<dbReference type="STRING" id="1224947.SAMN05216480_102101"/>
<comment type="subcellular location">
    <subcellularLocation>
        <location evidence="1">Membrane</location>
    </subcellularLocation>
</comment>
<keyword evidence="2 5" id="KW-0812">Transmembrane</keyword>
<dbReference type="InterPro" id="IPR010920">
    <property type="entry name" value="LSM_dom_sf"/>
</dbReference>
<evidence type="ECO:0000313" key="8">
    <source>
        <dbReference type="Proteomes" id="UP000199138"/>
    </source>
</evidence>
<feature type="transmembrane region" description="Helical" evidence="5">
    <location>
        <begin position="147"/>
        <end position="168"/>
    </location>
</feature>
<evidence type="ECO:0000256" key="2">
    <source>
        <dbReference type="ARBA" id="ARBA00022692"/>
    </source>
</evidence>
<evidence type="ECO:0000256" key="1">
    <source>
        <dbReference type="ARBA" id="ARBA00004370"/>
    </source>
</evidence>
<evidence type="ECO:0000259" key="6">
    <source>
        <dbReference type="Pfam" id="PF00924"/>
    </source>
</evidence>
<dbReference type="GO" id="GO:0008381">
    <property type="term" value="F:mechanosensitive monoatomic ion channel activity"/>
    <property type="evidence" value="ECO:0007669"/>
    <property type="project" value="UniProtKB-ARBA"/>
</dbReference>
<dbReference type="EMBL" id="FPBK01000002">
    <property type="protein sequence ID" value="SFU38132.1"/>
    <property type="molecule type" value="Genomic_DNA"/>
</dbReference>
<name>A0A1I7FPJ1_9FLAO</name>
<keyword evidence="3 5" id="KW-1133">Transmembrane helix</keyword>
<evidence type="ECO:0000256" key="4">
    <source>
        <dbReference type="ARBA" id="ARBA00023136"/>
    </source>
</evidence>
<evidence type="ECO:0000256" key="5">
    <source>
        <dbReference type="SAM" id="Phobius"/>
    </source>
</evidence>
<dbReference type="SUPFAM" id="SSF50182">
    <property type="entry name" value="Sm-like ribonucleoproteins"/>
    <property type="match status" value="1"/>
</dbReference>
<dbReference type="Gene3D" id="1.10.287.1260">
    <property type="match status" value="1"/>
</dbReference>
<feature type="transmembrane region" description="Helical" evidence="5">
    <location>
        <begin position="65"/>
        <end position="84"/>
    </location>
</feature>
<feature type="transmembrane region" description="Helical" evidence="5">
    <location>
        <begin position="23"/>
        <end position="44"/>
    </location>
</feature>
<keyword evidence="8" id="KW-1185">Reference proteome</keyword>
<accession>A0A1I7FPJ1</accession>
<reference evidence="7 8" key="1">
    <citation type="submission" date="2016-10" db="EMBL/GenBank/DDBJ databases">
        <authorList>
            <person name="de Groot N.N."/>
        </authorList>
    </citation>
    <scope>NUCLEOTIDE SEQUENCE [LARGE SCALE GENOMIC DNA]</scope>
    <source>
        <strain evidence="7 8">CGMCC 1.12333</strain>
    </source>
</reference>
<keyword evidence="4 5" id="KW-0472">Membrane</keyword>
<dbReference type="Proteomes" id="UP000199138">
    <property type="component" value="Unassembled WGS sequence"/>
</dbReference>
<organism evidence="7 8">
    <name type="scientific">Pustulibacterium marinum</name>
    <dbReference type="NCBI Taxonomy" id="1224947"/>
    <lineage>
        <taxon>Bacteria</taxon>
        <taxon>Pseudomonadati</taxon>
        <taxon>Bacteroidota</taxon>
        <taxon>Flavobacteriia</taxon>
        <taxon>Flavobacteriales</taxon>
        <taxon>Flavobacteriaceae</taxon>
        <taxon>Pustulibacterium</taxon>
    </lineage>
</organism>